<dbReference type="Proteomes" id="UP001419268">
    <property type="component" value="Unassembled WGS sequence"/>
</dbReference>
<protein>
    <submittedName>
        <fullName evidence="4">Uncharacterized protein</fullName>
    </submittedName>
</protein>
<dbReference type="PANTHER" id="PTHR33836">
    <property type="entry name" value="LOW-TEMPERATURE-INDUCED 65 KDA PROTEIN-RELATED"/>
    <property type="match status" value="1"/>
</dbReference>
<feature type="region of interest" description="Disordered" evidence="1">
    <location>
        <begin position="39"/>
        <end position="131"/>
    </location>
</feature>
<dbReference type="PANTHER" id="PTHR33836:SF7">
    <property type="entry name" value="LOW-TEMPERATURE-INDUCED PROTEIN"/>
    <property type="match status" value="1"/>
</dbReference>
<accession>A0AAP0PWD0</accession>
<evidence type="ECO:0000259" key="2">
    <source>
        <dbReference type="Pfam" id="PF23399"/>
    </source>
</evidence>
<feature type="compositionally biased region" description="Polar residues" evidence="1">
    <location>
        <begin position="39"/>
        <end position="52"/>
    </location>
</feature>
<feature type="domain" description="LTI65/LTI78 PGEED repeat" evidence="2">
    <location>
        <begin position="244"/>
        <end position="274"/>
    </location>
</feature>
<feature type="compositionally biased region" description="Acidic residues" evidence="1">
    <location>
        <begin position="112"/>
        <end position="124"/>
    </location>
</feature>
<dbReference type="InterPro" id="IPR056605">
    <property type="entry name" value="LTI65_LTI78_N"/>
</dbReference>
<keyword evidence="5" id="KW-1185">Reference proteome</keyword>
<gene>
    <name evidence="4" type="ORF">Scep_005416</name>
</gene>
<dbReference type="InterPro" id="IPR037491">
    <property type="entry name" value="LTI78/LTI65"/>
</dbReference>
<feature type="domain" description="LTI65/LTI78 N-terminal" evidence="3">
    <location>
        <begin position="61"/>
        <end position="132"/>
    </location>
</feature>
<sequence length="338" mass="37035">MAQPDDPARRSFKSPKGGGEQEVTIEYLFQVDDLNSQQACASPTIGKSTQSPRQDEDQEPQGKKSVLARVREKARKLKNSLSLNKKHNNDDNDNAAPTASEASVDVGHLKEVEEEPEEEEEDAEYYGAPSNNANDSYILFMDIMYESEMAPKEVKETARQHPREEVEISEKHILVGRSEAIEDGEKEEVASKTISEAVTEKLAAPAYAVAEATQMITSKIQDMAIATTKTLERKGSSAGEQIWDKGVSVKEYLMHKLEPGDDERALSQVITEAISPRSTKGPDKAKGTASTTSMSSTAAKESNTTTSSKASNIPVSWNATYQGIEVEENHEGRILQAN</sequence>
<feature type="region of interest" description="Disordered" evidence="1">
    <location>
        <begin position="275"/>
        <end position="315"/>
    </location>
</feature>
<feature type="compositionally biased region" description="Polar residues" evidence="1">
    <location>
        <begin position="301"/>
        <end position="315"/>
    </location>
</feature>
<dbReference type="InterPro" id="IPR057059">
    <property type="entry name" value="LTI65/LTI78_PGEED"/>
</dbReference>
<dbReference type="Pfam" id="PF23403">
    <property type="entry name" value="LTI65_LTI78_N"/>
    <property type="match status" value="1"/>
</dbReference>
<feature type="region of interest" description="Disordered" evidence="1">
    <location>
        <begin position="1"/>
        <end position="23"/>
    </location>
</feature>
<name>A0AAP0PWD0_9MAGN</name>
<comment type="caution">
    <text evidence="4">The sequence shown here is derived from an EMBL/GenBank/DDBJ whole genome shotgun (WGS) entry which is preliminary data.</text>
</comment>
<evidence type="ECO:0000256" key="1">
    <source>
        <dbReference type="SAM" id="MobiDB-lite"/>
    </source>
</evidence>
<dbReference type="AlphaFoldDB" id="A0AAP0PWD0"/>
<organism evidence="4 5">
    <name type="scientific">Stephania cephalantha</name>
    <dbReference type="NCBI Taxonomy" id="152367"/>
    <lineage>
        <taxon>Eukaryota</taxon>
        <taxon>Viridiplantae</taxon>
        <taxon>Streptophyta</taxon>
        <taxon>Embryophyta</taxon>
        <taxon>Tracheophyta</taxon>
        <taxon>Spermatophyta</taxon>
        <taxon>Magnoliopsida</taxon>
        <taxon>Ranunculales</taxon>
        <taxon>Menispermaceae</taxon>
        <taxon>Menispermoideae</taxon>
        <taxon>Cissampelideae</taxon>
        <taxon>Stephania</taxon>
    </lineage>
</organism>
<proteinExistence type="predicted"/>
<reference evidence="4 5" key="1">
    <citation type="submission" date="2024-01" db="EMBL/GenBank/DDBJ databases">
        <title>Genome assemblies of Stephania.</title>
        <authorList>
            <person name="Yang L."/>
        </authorList>
    </citation>
    <scope>NUCLEOTIDE SEQUENCE [LARGE SCALE GENOMIC DNA]</scope>
    <source>
        <strain evidence="4">JXDWG</strain>
        <tissue evidence="4">Leaf</tissue>
    </source>
</reference>
<evidence type="ECO:0000259" key="3">
    <source>
        <dbReference type="Pfam" id="PF23403"/>
    </source>
</evidence>
<dbReference type="EMBL" id="JBBNAG010000002">
    <property type="protein sequence ID" value="KAK9158842.1"/>
    <property type="molecule type" value="Genomic_DNA"/>
</dbReference>
<evidence type="ECO:0000313" key="4">
    <source>
        <dbReference type="EMBL" id="KAK9158842.1"/>
    </source>
</evidence>
<dbReference type="Pfam" id="PF23399">
    <property type="entry name" value="LTI65_PGEED"/>
    <property type="match status" value="1"/>
</dbReference>
<dbReference type="GO" id="GO:0009737">
    <property type="term" value="P:response to abscisic acid"/>
    <property type="evidence" value="ECO:0007669"/>
    <property type="project" value="InterPro"/>
</dbReference>
<feature type="compositionally biased region" description="Low complexity" evidence="1">
    <location>
        <begin position="287"/>
        <end position="300"/>
    </location>
</feature>
<evidence type="ECO:0000313" key="5">
    <source>
        <dbReference type="Proteomes" id="UP001419268"/>
    </source>
</evidence>